<organism evidence="1 2">
    <name type="scientific">Bradyrhizobium japonicum</name>
    <dbReference type="NCBI Taxonomy" id="375"/>
    <lineage>
        <taxon>Bacteria</taxon>
        <taxon>Pseudomonadati</taxon>
        <taxon>Pseudomonadota</taxon>
        <taxon>Alphaproteobacteria</taxon>
        <taxon>Hyphomicrobiales</taxon>
        <taxon>Nitrobacteraceae</taxon>
        <taxon>Bradyrhizobium</taxon>
    </lineage>
</organism>
<proteinExistence type="predicted"/>
<dbReference type="Proteomes" id="UP000193335">
    <property type="component" value="Unassembled WGS sequence"/>
</dbReference>
<name>A0A1Y2JYV0_BRAJP</name>
<dbReference type="EMBL" id="NAFL01000154">
    <property type="protein sequence ID" value="OSJ36993.1"/>
    <property type="molecule type" value="Genomic_DNA"/>
</dbReference>
<reference evidence="1 2" key="1">
    <citation type="submission" date="2017-03" db="EMBL/GenBank/DDBJ databases">
        <title>Whole genome sequences of fourteen strains of Bradyrhizobium canariense and one strain of Bradyrhizobium japonicum isolated from Lupinus (Papilionoideae: Genisteae) species in Algeria.</title>
        <authorList>
            <person name="Crovadore J."/>
            <person name="Chekireb D."/>
            <person name="Brachmann A."/>
            <person name="Chablais R."/>
            <person name="Cochard B."/>
            <person name="Lefort F."/>
        </authorList>
    </citation>
    <scope>NUCLEOTIDE SEQUENCE [LARGE SCALE GENOMIC DNA]</scope>
    <source>
        <strain evidence="1 2">UBMA197</strain>
    </source>
</reference>
<accession>A0A1Y2JYV0</accession>
<sequence>MSARCPLLHTEERPYADPEAAARKLVELAANVEAVGLRRVRHGRRQDRKDGTEEMFFRRRRRATGAVRKICDEGLRHKRFLQDATHAGQVGRAILFWDH</sequence>
<protein>
    <submittedName>
        <fullName evidence="1">Uncharacterized protein</fullName>
    </submittedName>
</protein>
<evidence type="ECO:0000313" key="1">
    <source>
        <dbReference type="EMBL" id="OSJ36993.1"/>
    </source>
</evidence>
<evidence type="ECO:0000313" key="2">
    <source>
        <dbReference type="Proteomes" id="UP000193335"/>
    </source>
</evidence>
<dbReference type="AlphaFoldDB" id="A0A1Y2JYV0"/>
<gene>
    <name evidence="1" type="ORF">BSZ19_01510</name>
</gene>
<comment type="caution">
    <text evidence="1">The sequence shown here is derived from an EMBL/GenBank/DDBJ whole genome shotgun (WGS) entry which is preliminary data.</text>
</comment>